<feature type="compositionally biased region" description="Basic and acidic residues" evidence="1">
    <location>
        <begin position="473"/>
        <end position="486"/>
    </location>
</feature>
<keyword evidence="3" id="KW-1185">Reference proteome</keyword>
<proteinExistence type="predicted"/>
<name>A0A2T5JCI9_9SPHI</name>
<evidence type="ECO:0008006" key="4">
    <source>
        <dbReference type="Google" id="ProtNLM"/>
    </source>
</evidence>
<organism evidence="2 3">
    <name type="scientific">Mucilaginibacter yixingensis</name>
    <dbReference type="NCBI Taxonomy" id="1295612"/>
    <lineage>
        <taxon>Bacteria</taxon>
        <taxon>Pseudomonadati</taxon>
        <taxon>Bacteroidota</taxon>
        <taxon>Sphingobacteriia</taxon>
        <taxon>Sphingobacteriales</taxon>
        <taxon>Sphingobacteriaceae</taxon>
        <taxon>Mucilaginibacter</taxon>
    </lineage>
</organism>
<dbReference type="EMBL" id="QAOQ01000002">
    <property type="protein sequence ID" value="PTQ99487.1"/>
    <property type="molecule type" value="Genomic_DNA"/>
</dbReference>
<evidence type="ECO:0000256" key="1">
    <source>
        <dbReference type="SAM" id="MobiDB-lite"/>
    </source>
</evidence>
<feature type="region of interest" description="Disordered" evidence="1">
    <location>
        <begin position="464"/>
        <end position="488"/>
    </location>
</feature>
<gene>
    <name evidence="2" type="ORF">C8P68_102311</name>
</gene>
<dbReference type="AlphaFoldDB" id="A0A2T5JCI9"/>
<comment type="caution">
    <text evidence="2">The sequence shown here is derived from an EMBL/GenBank/DDBJ whole genome shotgun (WGS) entry which is preliminary data.</text>
</comment>
<reference evidence="2 3" key="1">
    <citation type="submission" date="2018-04" db="EMBL/GenBank/DDBJ databases">
        <title>Genomic Encyclopedia of Archaeal and Bacterial Type Strains, Phase II (KMG-II): from individual species to whole genera.</title>
        <authorList>
            <person name="Goeker M."/>
        </authorList>
    </citation>
    <scope>NUCLEOTIDE SEQUENCE [LARGE SCALE GENOMIC DNA]</scope>
    <source>
        <strain evidence="2 3">DSM 26809</strain>
    </source>
</reference>
<protein>
    <recommendedName>
        <fullName evidence="4">Tetratricopeptide repeat protein</fullName>
    </recommendedName>
</protein>
<dbReference type="Proteomes" id="UP000244168">
    <property type="component" value="Unassembled WGS sequence"/>
</dbReference>
<sequence length="539" mass="59998">MELICSFNHVDTYLKNKQKEVLTRLLANPADQGGTYIGNLQELVNMYPQSGLLHALLGRAMGERSPSKAAAFYNSGALYKLCRHPEDLGAITHNQLIDQLVAIPAPVIAEPISEPEITTEPEAVTEPEIVAEPEPVAEHVFHQPQPEVEAVAEEADIPSIFNAEPVNTAAETPEAPIDFPEIWKPTEAFGVPKYDEPVPFIAPADENEQEAAKHDAEVNSLIDLLETSTVAIPPATPVTPANASNHIDDEVYEEIAPIDDIELPKAEAAPEIHTVIPHAEEPTFVHPEPAPTPQAEPFIPRPVDEERLVMGNIAATDYFIFDKSAADTQAHQQAALTPAPQAVAIIRHENPVVEEKAHEDLSKYNDDQMPYSFMWWLDKTRKEHSNLYQPYITNPQTSSTGAAANSPTGLATKQVADDLQQQYYENIFHVTNIDEFGKETTPQPLEFDMQSKEDRIIQRFIAEDPQISPPSSERLDTENKAKRSAEDADSMVTETLAKIYTDQMLYPKAIATYRKLMLKFPEKSSYFASRIEILERKTN</sequence>
<evidence type="ECO:0000313" key="3">
    <source>
        <dbReference type="Proteomes" id="UP000244168"/>
    </source>
</evidence>
<accession>A0A2T5JCI9</accession>
<evidence type="ECO:0000313" key="2">
    <source>
        <dbReference type="EMBL" id="PTQ99487.1"/>
    </source>
</evidence>